<reference evidence="1" key="2">
    <citation type="submission" date="2020-09" db="EMBL/GenBank/DDBJ databases">
        <authorList>
            <person name="Sun Q."/>
            <person name="Kim S."/>
        </authorList>
    </citation>
    <scope>NUCLEOTIDE SEQUENCE</scope>
    <source>
        <strain evidence="1">KCTC 23224</strain>
    </source>
</reference>
<dbReference type="AlphaFoldDB" id="A0A8J3CT82"/>
<dbReference type="Proteomes" id="UP000642809">
    <property type="component" value="Unassembled WGS sequence"/>
</dbReference>
<evidence type="ECO:0000313" key="2">
    <source>
        <dbReference type="Proteomes" id="UP000642809"/>
    </source>
</evidence>
<dbReference type="RefSeq" id="WP_189578728.1">
    <property type="nucleotide sequence ID" value="NZ_BMYF01000002.1"/>
</dbReference>
<keyword evidence="2" id="KW-1185">Reference proteome</keyword>
<organism evidence="1 2">
    <name type="scientific">Mongoliitalea lutea</name>
    <dbReference type="NCBI Taxonomy" id="849756"/>
    <lineage>
        <taxon>Bacteria</taxon>
        <taxon>Pseudomonadati</taxon>
        <taxon>Bacteroidota</taxon>
        <taxon>Cytophagia</taxon>
        <taxon>Cytophagales</taxon>
        <taxon>Cyclobacteriaceae</taxon>
        <taxon>Mongoliitalea</taxon>
    </lineage>
</organism>
<reference evidence="1" key="1">
    <citation type="journal article" date="2014" name="Int. J. Syst. Evol. Microbiol.">
        <title>Complete genome sequence of Corynebacterium casei LMG S-19264T (=DSM 44701T), isolated from a smear-ripened cheese.</title>
        <authorList>
            <consortium name="US DOE Joint Genome Institute (JGI-PGF)"/>
            <person name="Walter F."/>
            <person name="Albersmeier A."/>
            <person name="Kalinowski J."/>
            <person name="Ruckert C."/>
        </authorList>
    </citation>
    <scope>NUCLEOTIDE SEQUENCE</scope>
    <source>
        <strain evidence="1">KCTC 23224</strain>
    </source>
</reference>
<dbReference type="EMBL" id="BMYF01000002">
    <property type="protein sequence ID" value="GHB26247.1"/>
    <property type="molecule type" value="Genomic_DNA"/>
</dbReference>
<accession>A0A8J3CT82</accession>
<name>A0A8J3CT82_9BACT</name>
<protein>
    <submittedName>
        <fullName evidence="1">Uncharacterized protein</fullName>
    </submittedName>
</protein>
<comment type="caution">
    <text evidence="1">The sequence shown here is derived from an EMBL/GenBank/DDBJ whole genome shotgun (WGS) entry which is preliminary data.</text>
</comment>
<sequence>MKTILTTATLAILLAVDTCSGDKKSNESLSSEIESSIAKIGIKNAEKYSGKLDDLLTLEIAAKVTGNDLSTAEKDYSQVFEDPKTHSVSYGWTNGRKLITDLGFTTIETDKSDMVSLSWVSTMSPENFKAMYREITDEDIQNAQAAMEQRVNEGNLDPEAKKLAMEMAAGFMERDNTREWIDGVGDMAVWIPADKSLKVFNQGLTFSLFADISDDNAINRAAAIDISKLIIKEKL</sequence>
<proteinExistence type="predicted"/>
<gene>
    <name evidence="1" type="ORF">GCM10008106_03530</name>
</gene>
<evidence type="ECO:0000313" key="1">
    <source>
        <dbReference type="EMBL" id="GHB26247.1"/>
    </source>
</evidence>